<dbReference type="NCBIfam" id="TIGR00254">
    <property type="entry name" value="GGDEF"/>
    <property type="match status" value="1"/>
</dbReference>
<dbReference type="InterPro" id="IPR043128">
    <property type="entry name" value="Rev_trsase/Diguanyl_cyclase"/>
</dbReference>
<name>A0A246JVP9_9SPHN</name>
<keyword evidence="4" id="KW-1185">Reference proteome</keyword>
<dbReference type="InterPro" id="IPR029016">
    <property type="entry name" value="GAF-like_dom_sf"/>
</dbReference>
<dbReference type="InterPro" id="IPR000160">
    <property type="entry name" value="GGDEF_dom"/>
</dbReference>
<dbReference type="Pfam" id="PF01590">
    <property type="entry name" value="GAF"/>
    <property type="match status" value="1"/>
</dbReference>
<comment type="caution">
    <text evidence="3">The sequence shown here is derived from an EMBL/GenBank/DDBJ whole genome shotgun (WGS) entry which is preliminary data.</text>
</comment>
<dbReference type="InterPro" id="IPR052155">
    <property type="entry name" value="Biofilm_reg_signaling"/>
</dbReference>
<dbReference type="Pfam" id="PF00563">
    <property type="entry name" value="EAL"/>
    <property type="match status" value="1"/>
</dbReference>
<dbReference type="PROSITE" id="PS50887">
    <property type="entry name" value="GGDEF"/>
    <property type="match status" value="1"/>
</dbReference>
<dbReference type="Pfam" id="PF00990">
    <property type="entry name" value="GGDEF"/>
    <property type="match status" value="1"/>
</dbReference>
<sequence length="687" mass="74710">MAVLPKTKTVKVNNGCTRRPAFPRSIPYGFHGVWRITGHIKAARRGKELRSQDNIDDLDAECPQASRRRMAIARYNILDSAAERDFDNLTILAAEVFGATFAAISFIDRTRQWFKAKHGLGVAETPIEQSFCAHALKSSGIFLVKDAAHDRIFAANPLVTGDPHIRFYAGMRVLANDGTPIAAICVMDSAPRPEGLTQAERLTLQILASQVESLLELRHALILQKQQVALQRTLSRQLRHMSNHDELTGLPRRNLFREKLDAALADAGQTGRRAAVMTVDVDHFKQINDSFGHDVGDSLLCAFAKRFRAATRSTDTVARLGGDEFGLVIPDIGAGDDLKMLLRSLGERLHKPFKHNGRVINCEASIGVAIYPDHATSADDLIKCSDLALAAAKTSRGCSAIFSSGMAENFDRQARMLDIARAAIATNELIPHYQAKVSLATGRIVGFEALARCQQAGTPPLLPEMFAHAFTDGKLAADISRQMLAQVLDDVRHWVDTGAAFGHVAINRSAADFRSDDFAERLLDAIDSRGLDPAMIELEVTEGVFLGRGNEQVTRALALLNARGVRVALDDFGTGFASLTHLKKFPVDVIKIDRSFVAGVATSPDDATIVRALIGLGKSLGIETVAEGIETVEQASFLRRHGCDLGQGFFYSAPAPAADVPSLIERTLPHYRPAKFPTTRGSLALAC</sequence>
<gene>
    <name evidence="3" type="ORF">CDQ92_08720</name>
</gene>
<protein>
    <recommendedName>
        <fullName evidence="5">GGDEF-domain containing protein</fullName>
    </recommendedName>
</protein>
<dbReference type="Gene3D" id="3.30.450.40">
    <property type="match status" value="1"/>
</dbReference>
<dbReference type="SUPFAM" id="SSF141868">
    <property type="entry name" value="EAL domain-like"/>
    <property type="match status" value="1"/>
</dbReference>
<dbReference type="Gene3D" id="3.20.20.450">
    <property type="entry name" value="EAL domain"/>
    <property type="match status" value="1"/>
</dbReference>
<reference evidence="3 4" key="1">
    <citation type="journal article" date="2010" name="Int. J. Syst. Evol. Microbiol.">
        <title>Sphingopyxis bauzanensis sp. nov., a psychrophilic bacterium isolated from soil.</title>
        <authorList>
            <person name="Zhang D.C."/>
            <person name="Liu H.C."/>
            <person name="Xin Y.H."/>
            <person name="Zhou Y.G."/>
            <person name="Schinner F."/>
            <person name="Margesin R."/>
        </authorList>
    </citation>
    <scope>NUCLEOTIDE SEQUENCE [LARGE SCALE GENOMIC DNA]</scope>
    <source>
        <strain evidence="3 4">DSM 22271</strain>
    </source>
</reference>
<dbReference type="PANTHER" id="PTHR44757:SF2">
    <property type="entry name" value="BIOFILM ARCHITECTURE MAINTENANCE PROTEIN MBAA"/>
    <property type="match status" value="1"/>
</dbReference>
<dbReference type="InterPro" id="IPR001633">
    <property type="entry name" value="EAL_dom"/>
</dbReference>
<dbReference type="InterPro" id="IPR029787">
    <property type="entry name" value="Nucleotide_cyclase"/>
</dbReference>
<evidence type="ECO:0008006" key="5">
    <source>
        <dbReference type="Google" id="ProtNLM"/>
    </source>
</evidence>
<dbReference type="Proteomes" id="UP000197361">
    <property type="component" value="Unassembled WGS sequence"/>
</dbReference>
<accession>A0A246JVP9</accession>
<dbReference type="Gene3D" id="3.30.70.270">
    <property type="match status" value="1"/>
</dbReference>
<evidence type="ECO:0000313" key="4">
    <source>
        <dbReference type="Proteomes" id="UP000197361"/>
    </source>
</evidence>
<dbReference type="PROSITE" id="PS50883">
    <property type="entry name" value="EAL"/>
    <property type="match status" value="1"/>
</dbReference>
<evidence type="ECO:0000313" key="3">
    <source>
        <dbReference type="EMBL" id="OWQ97144.1"/>
    </source>
</evidence>
<dbReference type="InterPro" id="IPR003018">
    <property type="entry name" value="GAF"/>
</dbReference>
<evidence type="ECO:0000259" key="1">
    <source>
        <dbReference type="PROSITE" id="PS50883"/>
    </source>
</evidence>
<dbReference type="SMART" id="SM00065">
    <property type="entry name" value="GAF"/>
    <property type="match status" value="1"/>
</dbReference>
<dbReference type="SMART" id="SM00267">
    <property type="entry name" value="GGDEF"/>
    <property type="match status" value="1"/>
</dbReference>
<evidence type="ECO:0000259" key="2">
    <source>
        <dbReference type="PROSITE" id="PS50887"/>
    </source>
</evidence>
<dbReference type="SMART" id="SM00052">
    <property type="entry name" value="EAL"/>
    <property type="match status" value="1"/>
</dbReference>
<dbReference type="CDD" id="cd01948">
    <property type="entry name" value="EAL"/>
    <property type="match status" value="1"/>
</dbReference>
<dbReference type="PANTHER" id="PTHR44757">
    <property type="entry name" value="DIGUANYLATE CYCLASE DGCP"/>
    <property type="match status" value="1"/>
</dbReference>
<organism evidence="3 4">
    <name type="scientific">Sphingopyxis bauzanensis</name>
    <dbReference type="NCBI Taxonomy" id="651663"/>
    <lineage>
        <taxon>Bacteria</taxon>
        <taxon>Pseudomonadati</taxon>
        <taxon>Pseudomonadota</taxon>
        <taxon>Alphaproteobacteria</taxon>
        <taxon>Sphingomonadales</taxon>
        <taxon>Sphingomonadaceae</taxon>
        <taxon>Sphingopyxis</taxon>
    </lineage>
</organism>
<dbReference type="SUPFAM" id="SSF55781">
    <property type="entry name" value="GAF domain-like"/>
    <property type="match status" value="1"/>
</dbReference>
<dbReference type="EMBL" id="NISK01000002">
    <property type="protein sequence ID" value="OWQ97144.1"/>
    <property type="molecule type" value="Genomic_DNA"/>
</dbReference>
<proteinExistence type="predicted"/>
<dbReference type="InterPro" id="IPR035919">
    <property type="entry name" value="EAL_sf"/>
</dbReference>
<dbReference type="AlphaFoldDB" id="A0A246JVP9"/>
<dbReference type="SUPFAM" id="SSF55073">
    <property type="entry name" value="Nucleotide cyclase"/>
    <property type="match status" value="1"/>
</dbReference>
<dbReference type="CDD" id="cd01949">
    <property type="entry name" value="GGDEF"/>
    <property type="match status" value="1"/>
</dbReference>
<feature type="domain" description="EAL" evidence="1">
    <location>
        <begin position="413"/>
        <end position="668"/>
    </location>
</feature>
<feature type="domain" description="GGDEF" evidence="2">
    <location>
        <begin position="272"/>
        <end position="406"/>
    </location>
</feature>